<feature type="region of interest" description="Disordered" evidence="1">
    <location>
        <begin position="217"/>
        <end position="236"/>
    </location>
</feature>
<gene>
    <name evidence="2" type="ORF">OGATHE_006423</name>
</gene>
<feature type="compositionally biased region" description="Polar residues" evidence="1">
    <location>
        <begin position="65"/>
        <end position="74"/>
    </location>
</feature>
<dbReference type="Proteomes" id="UP000788993">
    <property type="component" value="Unassembled WGS sequence"/>
</dbReference>
<dbReference type="AlphaFoldDB" id="A0A9P8SXY1"/>
<dbReference type="EMBL" id="JAEUBD010001571">
    <property type="protein sequence ID" value="KAH3658699.1"/>
    <property type="molecule type" value="Genomic_DNA"/>
</dbReference>
<protein>
    <submittedName>
        <fullName evidence="2">Uncharacterized protein</fullName>
    </submittedName>
</protein>
<sequence length="646" mass="73068">MTSSPVYLPLSSTAKFRVDGALSSSQISESGRYITRMGPRPKYTQDQLVNKSKSPESPKSKSHSARSPTQTTPRTVRLINYDDYSYSPTNFSVFPDFDLDTLDVSQNYDLIGNSNYFATSVDPGSPGVQKPSQHSHYLFHPLANEDSNTNRCSLPNLPSSDPIVEYPSLYESSSTTCLNTLSSPPMHPFSLKTHSCSETDTSKIQFSSFFELDEISDVSDPESNDFDEDDDDEYYNDDTDMIEAQSQYLSPPQMNDSRPENREIDVGCNSKKIWVQGLPKFASHASGSQVAQQDTPTILTPTSCSPTESCSASVAPITPPNSTVAKKTLFAERDEKTESQTEFDHVFDSLVYDLENKDYSHYKSSIKIPLPPLSQSRYEKITELAANKNLNMVQVDDVLKLFKLRNFDLKLRLLARVLGQRREEQNFYPEHTNDKGLVLTESKDGSLSILAKTYAGHEDSCSIIENSIISYFKNIKEFAIYFRQPNDTESKTKKPSAGGKKQRLGKSRLTHDSKHGSTIYIKRPLNSFMLYRTSMVKAIVLLSLIDSLSSFVFERLQMQYSSYDPQAELEYLKMIDSHLSESLAQELRQACVIHKYNHHLLIQIVAVMWSTELNSVKKTFISLAQSEKKIHAKCYPNYKYHPQRKG</sequence>
<organism evidence="2 3">
    <name type="scientific">Ogataea polymorpha</name>
    <dbReference type="NCBI Taxonomy" id="460523"/>
    <lineage>
        <taxon>Eukaryota</taxon>
        <taxon>Fungi</taxon>
        <taxon>Dikarya</taxon>
        <taxon>Ascomycota</taxon>
        <taxon>Saccharomycotina</taxon>
        <taxon>Pichiomycetes</taxon>
        <taxon>Pichiales</taxon>
        <taxon>Pichiaceae</taxon>
        <taxon>Ogataea</taxon>
    </lineage>
</organism>
<evidence type="ECO:0000256" key="1">
    <source>
        <dbReference type="SAM" id="MobiDB-lite"/>
    </source>
</evidence>
<name>A0A9P8SXY1_9ASCO</name>
<evidence type="ECO:0000313" key="3">
    <source>
        <dbReference type="Proteomes" id="UP000788993"/>
    </source>
</evidence>
<dbReference type="InterPro" id="IPR036910">
    <property type="entry name" value="HMG_box_dom_sf"/>
</dbReference>
<reference evidence="2" key="1">
    <citation type="journal article" date="2021" name="Open Biol.">
        <title>Shared evolutionary footprints suggest mitochondrial oxidative damage underlies multiple complex I losses in fungi.</title>
        <authorList>
            <person name="Schikora-Tamarit M.A."/>
            <person name="Marcet-Houben M."/>
            <person name="Nosek J."/>
            <person name="Gabaldon T."/>
        </authorList>
    </citation>
    <scope>NUCLEOTIDE SEQUENCE</scope>
    <source>
        <strain evidence="2">NCAIM Y.01608</strain>
    </source>
</reference>
<dbReference type="SUPFAM" id="SSF47095">
    <property type="entry name" value="HMG-box"/>
    <property type="match status" value="1"/>
</dbReference>
<evidence type="ECO:0000313" key="2">
    <source>
        <dbReference type="EMBL" id="KAH3658699.1"/>
    </source>
</evidence>
<accession>A0A9P8SXY1</accession>
<feature type="region of interest" description="Disordered" evidence="1">
    <location>
        <begin position="487"/>
        <end position="511"/>
    </location>
</feature>
<keyword evidence="3" id="KW-1185">Reference proteome</keyword>
<proteinExistence type="predicted"/>
<dbReference type="Gene3D" id="1.10.30.10">
    <property type="entry name" value="High mobility group box domain"/>
    <property type="match status" value="1"/>
</dbReference>
<feature type="region of interest" description="Disordered" evidence="1">
    <location>
        <begin position="30"/>
        <end position="75"/>
    </location>
</feature>
<reference evidence="2" key="2">
    <citation type="submission" date="2021-01" db="EMBL/GenBank/DDBJ databases">
        <authorList>
            <person name="Schikora-Tamarit M.A."/>
        </authorList>
    </citation>
    <scope>NUCLEOTIDE SEQUENCE</scope>
    <source>
        <strain evidence="2">NCAIM Y.01608</strain>
    </source>
</reference>
<comment type="caution">
    <text evidence="2">The sequence shown here is derived from an EMBL/GenBank/DDBJ whole genome shotgun (WGS) entry which is preliminary data.</text>
</comment>